<accession>A0ABT2W8U4</accession>
<dbReference type="Proteomes" id="UP001208649">
    <property type="component" value="Unassembled WGS sequence"/>
</dbReference>
<organism evidence="1 2">
    <name type="scientific">Chryseobacterium edaphi</name>
    <dbReference type="NCBI Taxonomy" id="2976532"/>
    <lineage>
        <taxon>Bacteria</taxon>
        <taxon>Pseudomonadati</taxon>
        <taxon>Bacteroidota</taxon>
        <taxon>Flavobacteriia</taxon>
        <taxon>Flavobacteriales</taxon>
        <taxon>Weeksellaceae</taxon>
        <taxon>Chryseobacterium group</taxon>
        <taxon>Chryseobacterium</taxon>
    </lineage>
</organism>
<proteinExistence type="predicted"/>
<gene>
    <name evidence="1" type="ORF">NZ698_15630</name>
</gene>
<keyword evidence="2" id="KW-1185">Reference proteome</keyword>
<sequence length="184" mass="22441">MIEPLDQQYFKIMLAENYNEEEYSDLDKMFTKASKIATNDELFYLALNGNTFVRVHSISPLIERNDKRIIYLYRYYSEFPLSYKQKMGCVISDQDMALSNIRSKIIYSIKNFEDYQYIKEKDEKELRLFFSEDEIRTFEDFKLDDFKNYLNEFNKIDKKFIPNRIETLEMIKQAWKDEKIQSQY</sequence>
<reference evidence="2" key="1">
    <citation type="submission" date="2023-07" db="EMBL/GenBank/DDBJ databases">
        <title>Chryseobacterium sp. strain PBS4-4 Genome sequencing and assembly.</title>
        <authorList>
            <person name="Jung Y."/>
        </authorList>
    </citation>
    <scope>NUCLEOTIDE SEQUENCE [LARGE SCALE GENOMIC DNA]</scope>
    <source>
        <strain evidence="2">PBS4-4</strain>
    </source>
</reference>
<evidence type="ECO:0000313" key="1">
    <source>
        <dbReference type="EMBL" id="MCU7618625.1"/>
    </source>
</evidence>
<name>A0ABT2W8U4_9FLAO</name>
<evidence type="ECO:0000313" key="2">
    <source>
        <dbReference type="Proteomes" id="UP001208649"/>
    </source>
</evidence>
<protein>
    <submittedName>
        <fullName evidence="1">Uncharacterized protein</fullName>
    </submittedName>
</protein>
<dbReference type="RefSeq" id="WP_263004135.1">
    <property type="nucleotide sequence ID" value="NZ_JAOTEM010000004.1"/>
</dbReference>
<dbReference type="EMBL" id="JAOTEM010000004">
    <property type="protein sequence ID" value="MCU7618625.1"/>
    <property type="molecule type" value="Genomic_DNA"/>
</dbReference>
<comment type="caution">
    <text evidence="1">The sequence shown here is derived from an EMBL/GenBank/DDBJ whole genome shotgun (WGS) entry which is preliminary data.</text>
</comment>